<proteinExistence type="predicted"/>
<evidence type="ECO:0000256" key="1">
    <source>
        <dbReference type="SAM" id="SignalP"/>
    </source>
</evidence>
<name>A0ABY8L1G9_9FLAO</name>
<dbReference type="EMBL" id="CP122539">
    <property type="protein sequence ID" value="WGH74193.1"/>
    <property type="molecule type" value="Genomic_DNA"/>
</dbReference>
<feature type="signal peptide" evidence="1">
    <location>
        <begin position="1"/>
        <end position="19"/>
    </location>
</feature>
<sequence length="120" mass="13910">MKNSITIFLFIAVVFSATAQEMDKKDKLPKSIYTYSTIDTPFYDSSTINKNLNVSELSFFIVSKDDIDNGSFSIPFNKLGKKPTSLIYDDYIDYQRNNLLKGFLRKYDPARWSPQQLQLQ</sequence>
<protein>
    <submittedName>
        <fullName evidence="2">Uncharacterized protein</fullName>
    </submittedName>
</protein>
<evidence type="ECO:0000313" key="3">
    <source>
        <dbReference type="Proteomes" id="UP001232001"/>
    </source>
</evidence>
<gene>
    <name evidence="2" type="ORF">P8625_08665</name>
</gene>
<feature type="chain" id="PRO_5046369582" evidence="1">
    <location>
        <begin position="20"/>
        <end position="120"/>
    </location>
</feature>
<reference evidence="2 3" key="1">
    <citation type="submission" date="2023-04" db="EMBL/GenBank/DDBJ databases">
        <title>Tenacibaculum tangerinum sp. nov., isolated from sea tidal flat of South Korea.</title>
        <authorList>
            <person name="Lee S.H."/>
            <person name="Kim J.-J."/>
        </authorList>
    </citation>
    <scope>NUCLEOTIDE SEQUENCE [LARGE SCALE GENOMIC DNA]</scope>
    <source>
        <strain evidence="2 3">GRR-S3-23</strain>
    </source>
</reference>
<evidence type="ECO:0000313" key="2">
    <source>
        <dbReference type="EMBL" id="WGH74193.1"/>
    </source>
</evidence>
<dbReference type="RefSeq" id="WP_279650074.1">
    <property type="nucleotide sequence ID" value="NZ_CP122539.1"/>
</dbReference>
<dbReference type="Proteomes" id="UP001232001">
    <property type="component" value="Chromosome"/>
</dbReference>
<keyword evidence="3" id="KW-1185">Reference proteome</keyword>
<keyword evidence="1" id="KW-0732">Signal</keyword>
<accession>A0ABY8L1G9</accession>
<organism evidence="2 3">
    <name type="scientific">Tenacibaculum tangerinum</name>
    <dbReference type="NCBI Taxonomy" id="3038772"/>
    <lineage>
        <taxon>Bacteria</taxon>
        <taxon>Pseudomonadati</taxon>
        <taxon>Bacteroidota</taxon>
        <taxon>Flavobacteriia</taxon>
        <taxon>Flavobacteriales</taxon>
        <taxon>Flavobacteriaceae</taxon>
        <taxon>Tenacibaculum</taxon>
    </lineage>
</organism>